<evidence type="ECO:0000313" key="7">
    <source>
        <dbReference type="Proteomes" id="UP001497497"/>
    </source>
</evidence>
<sequence>MSSFLFCTGGYRDDLKNLDCLNLCMKESNRLYPSAPYIQRHLDQNIAVEGRTIPKGTLVIVDIANLHRHPDVWDRPDEFLPERFRPESIRDKDAFSYVPFSAGPRNCIGQSFAVNEQRVLAGRILQR</sequence>
<dbReference type="GO" id="GO:0016705">
    <property type="term" value="F:oxidoreductase activity, acting on paired donors, with incorporation or reduction of molecular oxygen"/>
    <property type="evidence" value="ECO:0007669"/>
    <property type="project" value="InterPro"/>
</dbReference>
<feature type="non-terminal residue" evidence="6">
    <location>
        <position position="127"/>
    </location>
</feature>
<dbReference type="Proteomes" id="UP001497497">
    <property type="component" value="Unassembled WGS sequence"/>
</dbReference>
<dbReference type="InterPro" id="IPR036396">
    <property type="entry name" value="Cyt_P450_sf"/>
</dbReference>
<dbReference type="SUPFAM" id="SSF48264">
    <property type="entry name" value="Cytochrome P450"/>
    <property type="match status" value="1"/>
</dbReference>
<dbReference type="GO" id="GO:0005506">
    <property type="term" value="F:iron ion binding"/>
    <property type="evidence" value="ECO:0007669"/>
    <property type="project" value="InterPro"/>
</dbReference>
<organism evidence="6 7">
    <name type="scientific">Lymnaea stagnalis</name>
    <name type="common">Great pond snail</name>
    <name type="synonym">Helix stagnalis</name>
    <dbReference type="NCBI Taxonomy" id="6523"/>
    <lineage>
        <taxon>Eukaryota</taxon>
        <taxon>Metazoa</taxon>
        <taxon>Spiralia</taxon>
        <taxon>Lophotrochozoa</taxon>
        <taxon>Mollusca</taxon>
        <taxon>Gastropoda</taxon>
        <taxon>Heterobranchia</taxon>
        <taxon>Euthyneura</taxon>
        <taxon>Panpulmonata</taxon>
        <taxon>Hygrophila</taxon>
        <taxon>Lymnaeoidea</taxon>
        <taxon>Lymnaeidae</taxon>
        <taxon>Lymnaea</taxon>
    </lineage>
</organism>
<dbReference type="Gene3D" id="1.10.630.10">
    <property type="entry name" value="Cytochrome P450"/>
    <property type="match status" value="1"/>
</dbReference>
<dbReference type="PRINTS" id="PR00465">
    <property type="entry name" value="EP450IV"/>
</dbReference>
<keyword evidence="4 5" id="KW-0349">Heme</keyword>
<comment type="similarity">
    <text evidence="1 5">Belongs to the cytochrome P450 family.</text>
</comment>
<dbReference type="Pfam" id="PF00067">
    <property type="entry name" value="p450"/>
    <property type="match status" value="1"/>
</dbReference>
<dbReference type="AlphaFoldDB" id="A0AAV2IP36"/>
<keyword evidence="5" id="KW-0503">Monooxygenase</keyword>
<comment type="caution">
    <text evidence="6">The sequence shown here is derived from an EMBL/GenBank/DDBJ whole genome shotgun (WGS) entry which is preliminary data.</text>
</comment>
<comment type="cofactor">
    <cofactor evidence="4">
        <name>heme</name>
        <dbReference type="ChEBI" id="CHEBI:30413"/>
    </cofactor>
</comment>
<gene>
    <name evidence="6" type="ORF">GSLYS_00020784001</name>
</gene>
<reference evidence="6 7" key="1">
    <citation type="submission" date="2024-04" db="EMBL/GenBank/DDBJ databases">
        <authorList>
            <consortium name="Genoscope - CEA"/>
            <person name="William W."/>
        </authorList>
    </citation>
    <scope>NUCLEOTIDE SEQUENCE [LARGE SCALE GENOMIC DNA]</scope>
</reference>
<dbReference type="PANTHER" id="PTHR24291">
    <property type="entry name" value="CYTOCHROME P450 FAMILY 4"/>
    <property type="match status" value="1"/>
</dbReference>
<protein>
    <recommendedName>
        <fullName evidence="8">Cytochrome P450</fullName>
    </recommendedName>
</protein>
<name>A0AAV2IP36_LYMST</name>
<evidence type="ECO:0000313" key="6">
    <source>
        <dbReference type="EMBL" id="CAL1547467.1"/>
    </source>
</evidence>
<proteinExistence type="inferred from homology"/>
<dbReference type="InterPro" id="IPR001128">
    <property type="entry name" value="Cyt_P450"/>
</dbReference>
<keyword evidence="7" id="KW-1185">Reference proteome</keyword>
<keyword evidence="5" id="KW-0560">Oxidoreductase</keyword>
<accession>A0AAV2IP36</accession>
<dbReference type="PRINTS" id="PR00385">
    <property type="entry name" value="P450"/>
</dbReference>
<keyword evidence="3 4" id="KW-0408">Iron</keyword>
<evidence type="ECO:0000256" key="4">
    <source>
        <dbReference type="PIRSR" id="PIRSR602403-1"/>
    </source>
</evidence>
<dbReference type="PANTHER" id="PTHR24291:SF201">
    <property type="entry name" value="CYTOCHROME P450, FAMILY 4, SUBFAMILY B, POLYPEPTIDE 7"/>
    <property type="match status" value="1"/>
</dbReference>
<dbReference type="InterPro" id="IPR002403">
    <property type="entry name" value="Cyt_P450_E_grp-IV"/>
</dbReference>
<evidence type="ECO:0008006" key="8">
    <source>
        <dbReference type="Google" id="ProtNLM"/>
    </source>
</evidence>
<dbReference type="GO" id="GO:0020037">
    <property type="term" value="F:heme binding"/>
    <property type="evidence" value="ECO:0007669"/>
    <property type="project" value="InterPro"/>
</dbReference>
<evidence type="ECO:0000256" key="1">
    <source>
        <dbReference type="ARBA" id="ARBA00010617"/>
    </source>
</evidence>
<dbReference type="InterPro" id="IPR050196">
    <property type="entry name" value="Cytochrome_P450_Monoox"/>
</dbReference>
<dbReference type="PROSITE" id="PS00086">
    <property type="entry name" value="CYTOCHROME_P450"/>
    <property type="match status" value="1"/>
</dbReference>
<keyword evidence="2 4" id="KW-0479">Metal-binding</keyword>
<dbReference type="GO" id="GO:0004497">
    <property type="term" value="F:monooxygenase activity"/>
    <property type="evidence" value="ECO:0007669"/>
    <property type="project" value="UniProtKB-KW"/>
</dbReference>
<evidence type="ECO:0000256" key="3">
    <source>
        <dbReference type="ARBA" id="ARBA00023004"/>
    </source>
</evidence>
<evidence type="ECO:0000256" key="2">
    <source>
        <dbReference type="ARBA" id="ARBA00022723"/>
    </source>
</evidence>
<feature type="binding site" description="axial binding residue" evidence="4">
    <location>
        <position position="107"/>
    </location>
    <ligand>
        <name>heme</name>
        <dbReference type="ChEBI" id="CHEBI:30413"/>
    </ligand>
    <ligandPart>
        <name>Fe</name>
        <dbReference type="ChEBI" id="CHEBI:18248"/>
    </ligandPart>
</feature>
<dbReference type="EMBL" id="CAXITT010000986">
    <property type="protein sequence ID" value="CAL1547467.1"/>
    <property type="molecule type" value="Genomic_DNA"/>
</dbReference>
<dbReference type="InterPro" id="IPR017972">
    <property type="entry name" value="Cyt_P450_CS"/>
</dbReference>
<evidence type="ECO:0000256" key="5">
    <source>
        <dbReference type="RuleBase" id="RU000461"/>
    </source>
</evidence>